<dbReference type="GO" id="GO:0000976">
    <property type="term" value="F:transcription cis-regulatory region binding"/>
    <property type="evidence" value="ECO:0007669"/>
    <property type="project" value="TreeGrafter"/>
</dbReference>
<dbReference type="GO" id="GO:0003700">
    <property type="term" value="F:DNA-binding transcription factor activity"/>
    <property type="evidence" value="ECO:0007669"/>
    <property type="project" value="TreeGrafter"/>
</dbReference>
<feature type="domain" description="HTH cro/C1-type" evidence="5">
    <location>
        <begin position="4"/>
        <end position="47"/>
    </location>
</feature>
<dbReference type="EMBL" id="BMAQ01000035">
    <property type="protein sequence ID" value="GFR39123.1"/>
    <property type="molecule type" value="Genomic_DNA"/>
</dbReference>
<dbReference type="InterPro" id="IPR046335">
    <property type="entry name" value="LacI/GalR-like_sensor"/>
</dbReference>
<gene>
    <name evidence="6" type="ORF">PRECH8_24190</name>
</gene>
<dbReference type="PROSITE" id="PS50932">
    <property type="entry name" value="HTH_LACI_2"/>
    <property type="match status" value="1"/>
</dbReference>
<dbReference type="PRINTS" id="PR00036">
    <property type="entry name" value="HTHLACI"/>
</dbReference>
<dbReference type="SMART" id="SM00354">
    <property type="entry name" value="HTH_LACI"/>
    <property type="match status" value="1"/>
</dbReference>
<feature type="domain" description="HTH lacI-type" evidence="4">
    <location>
        <begin position="3"/>
        <end position="57"/>
    </location>
</feature>
<dbReference type="PROSITE" id="PS00356">
    <property type="entry name" value="HTH_LACI_1"/>
    <property type="match status" value="1"/>
</dbReference>
<dbReference type="Gene3D" id="3.40.50.2300">
    <property type="match status" value="2"/>
</dbReference>
<dbReference type="InterPro" id="IPR028082">
    <property type="entry name" value="Peripla_BP_I"/>
</dbReference>
<dbReference type="InterPro" id="IPR000843">
    <property type="entry name" value="HTH_LacI"/>
</dbReference>
<dbReference type="SUPFAM" id="SSF47413">
    <property type="entry name" value="lambda repressor-like DNA-binding domains"/>
    <property type="match status" value="1"/>
</dbReference>
<reference evidence="6" key="1">
    <citation type="submission" date="2020-08" db="EMBL/GenBank/DDBJ databases">
        <authorList>
            <person name="Uke A."/>
            <person name="Chhe C."/>
            <person name="Baramee S."/>
            <person name="Kosugi A."/>
        </authorList>
    </citation>
    <scope>NUCLEOTIDE SEQUENCE</scope>
    <source>
        <strain evidence="6">DA-C8</strain>
    </source>
</reference>
<dbReference type="PANTHER" id="PTHR30146:SF109">
    <property type="entry name" value="HTH-TYPE TRANSCRIPTIONAL REGULATOR GALS"/>
    <property type="match status" value="1"/>
</dbReference>
<evidence type="ECO:0000256" key="3">
    <source>
        <dbReference type="ARBA" id="ARBA00023163"/>
    </source>
</evidence>
<dbReference type="CDD" id="cd06294">
    <property type="entry name" value="PBP1_MalR-like"/>
    <property type="match status" value="1"/>
</dbReference>
<dbReference type="InterPro" id="IPR001387">
    <property type="entry name" value="Cro/C1-type_HTH"/>
</dbReference>
<protein>
    <submittedName>
        <fullName evidence="6">LacI family transcriptional regulator</fullName>
    </submittedName>
</protein>
<dbReference type="InterPro" id="IPR010982">
    <property type="entry name" value="Lambda_DNA-bd_dom_sf"/>
</dbReference>
<evidence type="ECO:0000256" key="2">
    <source>
        <dbReference type="ARBA" id="ARBA00023125"/>
    </source>
</evidence>
<reference evidence="6" key="2">
    <citation type="journal article" date="2021" name="Data Brief">
        <title>Draft genome sequence data of the facultative, thermophilic, xylanolytic bacterium Paenibacillus sp. strain DA-C8.</title>
        <authorList>
            <person name="Chhe C."/>
            <person name="Uke A."/>
            <person name="Baramee S."/>
            <person name="Ungkulpasvich U."/>
            <person name="Tachaapaikoon C."/>
            <person name="Pason P."/>
            <person name="Waeonukul R."/>
            <person name="Ratanakhanokchai K."/>
            <person name="Kosugi A."/>
        </authorList>
    </citation>
    <scope>NUCLEOTIDE SEQUENCE</scope>
    <source>
        <strain evidence="6">DA-C8</strain>
    </source>
</reference>
<dbReference type="SUPFAM" id="SSF53822">
    <property type="entry name" value="Periplasmic binding protein-like I"/>
    <property type="match status" value="1"/>
</dbReference>
<accession>A0A916QHL4</accession>
<keyword evidence="2" id="KW-0238">DNA-binding</keyword>
<dbReference type="Pfam" id="PF00356">
    <property type="entry name" value="LacI"/>
    <property type="match status" value="1"/>
</dbReference>
<dbReference type="PROSITE" id="PS50943">
    <property type="entry name" value="HTH_CROC1"/>
    <property type="match status" value="1"/>
</dbReference>
<name>A0A916QHL4_9BACL</name>
<dbReference type="RefSeq" id="WP_200967337.1">
    <property type="nucleotide sequence ID" value="NZ_BMAQ01000035.1"/>
</dbReference>
<dbReference type="CDD" id="cd01392">
    <property type="entry name" value="HTH_LacI"/>
    <property type="match status" value="1"/>
</dbReference>
<evidence type="ECO:0000259" key="4">
    <source>
        <dbReference type="PROSITE" id="PS50932"/>
    </source>
</evidence>
<dbReference type="Gene3D" id="1.10.260.40">
    <property type="entry name" value="lambda repressor-like DNA-binding domains"/>
    <property type="match status" value="1"/>
</dbReference>
<evidence type="ECO:0000313" key="6">
    <source>
        <dbReference type="EMBL" id="GFR39123.1"/>
    </source>
</evidence>
<comment type="caution">
    <text evidence="6">The sequence shown here is derived from an EMBL/GenBank/DDBJ whole genome shotgun (WGS) entry which is preliminary data.</text>
</comment>
<keyword evidence="1" id="KW-0805">Transcription regulation</keyword>
<keyword evidence="3" id="KW-0804">Transcription</keyword>
<sequence>MTVTIKDVARAAGVSPSTVSRVISNHPRISKATAEKVRRIMDELGYHPNLAAKSLVSKTTYTLGVFLPRPAEELFLNLFFAEFIRGIVTRASKSGYDILMTSCPSEQDEISALNRLMSGKRVDGIILLTSRRNDPVVQYLNEQQFPFILIGRSEEYPDVLSVDNDNVQASYDATMHLIKRGHTRIGFISGPPHLILSHDRKKGYEQAMREAGLEIREDWIIEEEFLQESGYRAMSILMSLSERPSALVVVDDIVAFGILRGLHELGYQVPQDMSLISFNNTALTELSSPPISSVDISIYQLGYLASQNLIHTIQGSYAGEPRTIVPHRLILREST</sequence>
<proteinExistence type="predicted"/>
<evidence type="ECO:0000259" key="5">
    <source>
        <dbReference type="PROSITE" id="PS50943"/>
    </source>
</evidence>
<keyword evidence="7" id="KW-1185">Reference proteome</keyword>
<dbReference type="Proteomes" id="UP000654993">
    <property type="component" value="Unassembled WGS sequence"/>
</dbReference>
<dbReference type="PANTHER" id="PTHR30146">
    <property type="entry name" value="LACI-RELATED TRANSCRIPTIONAL REPRESSOR"/>
    <property type="match status" value="1"/>
</dbReference>
<evidence type="ECO:0000313" key="7">
    <source>
        <dbReference type="Proteomes" id="UP000654993"/>
    </source>
</evidence>
<evidence type="ECO:0000256" key="1">
    <source>
        <dbReference type="ARBA" id="ARBA00023015"/>
    </source>
</evidence>
<dbReference type="Pfam" id="PF13377">
    <property type="entry name" value="Peripla_BP_3"/>
    <property type="match status" value="1"/>
</dbReference>
<organism evidence="6 7">
    <name type="scientific">Insulibacter thermoxylanivorax</name>
    <dbReference type="NCBI Taxonomy" id="2749268"/>
    <lineage>
        <taxon>Bacteria</taxon>
        <taxon>Bacillati</taxon>
        <taxon>Bacillota</taxon>
        <taxon>Bacilli</taxon>
        <taxon>Bacillales</taxon>
        <taxon>Paenibacillaceae</taxon>
        <taxon>Insulibacter</taxon>
    </lineage>
</organism>
<dbReference type="AlphaFoldDB" id="A0A916QHL4"/>